<dbReference type="InterPro" id="IPR020568">
    <property type="entry name" value="Ribosomal_Su5_D2-typ_SF"/>
</dbReference>
<comment type="subcellular location">
    <subcellularLocation>
        <location evidence="1">Mitochondrion</location>
    </subcellularLocation>
</comment>
<dbReference type="InterPro" id="IPR004161">
    <property type="entry name" value="EFTu-like_2"/>
</dbReference>
<proteinExistence type="inferred from homology"/>
<dbReference type="AlphaFoldDB" id="B8AKV3"/>
<dbReference type="InterPro" id="IPR041095">
    <property type="entry name" value="EFG_II"/>
</dbReference>
<dbReference type="STRING" id="39946.B8AKV3"/>
<dbReference type="CDD" id="cd04097">
    <property type="entry name" value="mtEFG1_C"/>
    <property type="match status" value="1"/>
</dbReference>
<dbReference type="CDD" id="cd01434">
    <property type="entry name" value="EFG_mtEFG1_IV"/>
    <property type="match status" value="1"/>
</dbReference>
<protein>
    <recommendedName>
        <fullName evidence="11">Elongation factor G, mitochondrial</fullName>
    </recommendedName>
</protein>
<dbReference type="GO" id="GO:0003924">
    <property type="term" value="F:GTPase activity"/>
    <property type="evidence" value="ECO:0007669"/>
    <property type="project" value="TreeGrafter"/>
</dbReference>
<dbReference type="InterPro" id="IPR047872">
    <property type="entry name" value="EFG_IV"/>
</dbReference>
<dbReference type="InterPro" id="IPR027417">
    <property type="entry name" value="P-loop_NTPase"/>
</dbReference>
<dbReference type="Pfam" id="PF03144">
    <property type="entry name" value="GTP_EFTU_D2"/>
    <property type="match status" value="1"/>
</dbReference>
<dbReference type="SUPFAM" id="SSF52540">
    <property type="entry name" value="P-loop containing nucleoside triphosphate hydrolases"/>
    <property type="match status" value="1"/>
</dbReference>
<comment type="similarity">
    <text evidence="2">Belongs to the TRAFAC class translation factor GTPase superfamily. Classic translation factor GTPase family. EF-G/EF-2 subfamily.</text>
</comment>
<evidence type="ECO:0000256" key="5">
    <source>
        <dbReference type="ARBA" id="ARBA00022917"/>
    </source>
</evidence>
<dbReference type="Pfam" id="PF00679">
    <property type="entry name" value="EFG_C"/>
    <property type="match status" value="1"/>
</dbReference>
<dbReference type="InterPro" id="IPR005517">
    <property type="entry name" value="Transl_elong_EFG/EF2_IV"/>
</dbReference>
<feature type="domain" description="Elongation factor EFG" evidence="7">
    <location>
        <begin position="645"/>
        <end position="732"/>
    </location>
</feature>
<reference evidence="9 10" key="1">
    <citation type="journal article" date="2005" name="PLoS Biol.">
        <title>The genomes of Oryza sativa: a history of duplications.</title>
        <authorList>
            <person name="Yu J."/>
            <person name="Wang J."/>
            <person name="Lin W."/>
            <person name="Li S."/>
            <person name="Li H."/>
            <person name="Zhou J."/>
            <person name="Ni P."/>
            <person name="Dong W."/>
            <person name="Hu S."/>
            <person name="Zeng C."/>
            <person name="Zhang J."/>
            <person name="Zhang Y."/>
            <person name="Li R."/>
            <person name="Xu Z."/>
            <person name="Li S."/>
            <person name="Li X."/>
            <person name="Zheng H."/>
            <person name="Cong L."/>
            <person name="Lin L."/>
            <person name="Yin J."/>
            <person name="Geng J."/>
            <person name="Li G."/>
            <person name="Shi J."/>
            <person name="Liu J."/>
            <person name="Lv H."/>
            <person name="Li J."/>
            <person name="Wang J."/>
            <person name="Deng Y."/>
            <person name="Ran L."/>
            <person name="Shi X."/>
            <person name="Wang X."/>
            <person name="Wu Q."/>
            <person name="Li C."/>
            <person name="Ren X."/>
            <person name="Wang J."/>
            <person name="Wang X."/>
            <person name="Li D."/>
            <person name="Liu D."/>
            <person name="Zhang X."/>
            <person name="Ji Z."/>
            <person name="Zhao W."/>
            <person name="Sun Y."/>
            <person name="Zhang Z."/>
            <person name="Bao J."/>
            <person name="Han Y."/>
            <person name="Dong L."/>
            <person name="Ji J."/>
            <person name="Chen P."/>
            <person name="Wu S."/>
            <person name="Liu J."/>
            <person name="Xiao Y."/>
            <person name="Bu D."/>
            <person name="Tan J."/>
            <person name="Yang L."/>
            <person name="Ye C."/>
            <person name="Zhang J."/>
            <person name="Xu J."/>
            <person name="Zhou Y."/>
            <person name="Yu Y."/>
            <person name="Zhang B."/>
            <person name="Zhuang S."/>
            <person name="Wei H."/>
            <person name="Liu B."/>
            <person name="Lei M."/>
            <person name="Yu H."/>
            <person name="Li Y."/>
            <person name="Xu H."/>
            <person name="Wei S."/>
            <person name="He X."/>
            <person name="Fang L."/>
            <person name="Zhang Z."/>
            <person name="Zhang Y."/>
            <person name="Huang X."/>
            <person name="Su Z."/>
            <person name="Tong W."/>
            <person name="Li J."/>
            <person name="Tong Z."/>
            <person name="Li S."/>
            <person name="Ye J."/>
            <person name="Wang L."/>
            <person name="Fang L."/>
            <person name="Lei T."/>
            <person name="Chen C."/>
            <person name="Chen H."/>
            <person name="Xu Z."/>
            <person name="Li H."/>
            <person name="Huang H."/>
            <person name="Zhang F."/>
            <person name="Xu H."/>
            <person name="Li N."/>
            <person name="Zhao C."/>
            <person name="Li S."/>
            <person name="Dong L."/>
            <person name="Huang Y."/>
            <person name="Li L."/>
            <person name="Xi Y."/>
            <person name="Qi Q."/>
            <person name="Li W."/>
            <person name="Zhang B."/>
            <person name="Hu W."/>
            <person name="Zhang Y."/>
            <person name="Tian X."/>
            <person name="Jiao Y."/>
            <person name="Liang X."/>
            <person name="Jin J."/>
            <person name="Gao L."/>
            <person name="Zheng W."/>
            <person name="Hao B."/>
            <person name="Liu S."/>
            <person name="Wang W."/>
            <person name="Yuan L."/>
            <person name="Cao M."/>
            <person name="McDermott J."/>
            <person name="Samudrala R."/>
            <person name="Wang J."/>
            <person name="Wong G.K."/>
            <person name="Yang H."/>
        </authorList>
    </citation>
    <scope>NUCLEOTIDE SEQUENCE [LARGE SCALE GENOMIC DNA]</scope>
    <source>
        <strain evidence="10">cv. 93-11</strain>
    </source>
</reference>
<sequence>MAAGYGEQPLPLVQEATARIFSGGADASRTTVRLAHFLLPRAGASHPPALPPLPPSDFGPVLDDGLKVEFKGWAPESPKLWRRWVAKLRPRHEPLWRKVGILDAVLATTCRVRRDEGALLQLADFWCGETNTFVYPWACQPLGVRFFEGAGCVGASSRHPRAQGSGSKRKRLPSLEKTTGVETLVRTSSSEVRLLFQARSKLRHHNAAVQVPIGLEEEFEGLVDLVELKAYKFEGGSGQNVVASDVPSNMQDLVMEKRRELIEVVSEVDDQLAEAFLNDEPIQANQLKAAIRRATVARKFIPVYMGSAFKNKGVQPLLDGVLDYLPCPMEVESYALDQNKSEEKVLLAGTPAEPLVALAFKLEEGRFGQLTYLRIYDGVIRKGDFIYNVNTGKKIKVPRLVRMHSNEMEDIQEAHAGQIVAVFGVDCASGDTFTDGSVKYTMTSMNVPEPVMSLAVSPISKDSGGQFSKALNRFQKEDPTFRVGLDPESGETIISGMGELHLDIYVERIRREYKVDAKVGKPRVNFRETITQRAEFDYLHKKQSGGQGQYGRVCGYIEPLPSEADGKFEFDNMIIGQAIPSNFIPAIEKGFKEACNSGSLIGHPVENIRIVLTDGASHAVDSSELAFKLASIYAFRQCYAAARPVILEPVMKVELKVPTEFQGTVTGDMNKRKGIIVGNDQEGDDTVVVCHVPLNNMFGYSTALRSMTQGKGEFSMEYLEHNTVSQDVQMQLVNTYKASRGTE</sequence>
<dbReference type="PANTHER" id="PTHR43636:SF2">
    <property type="entry name" value="ELONGATION FACTOR G, MITOCHONDRIAL"/>
    <property type="match status" value="1"/>
</dbReference>
<dbReference type="Gene3D" id="3.40.50.300">
    <property type="entry name" value="P-loop containing nucleotide triphosphate hydrolases"/>
    <property type="match status" value="1"/>
</dbReference>
<dbReference type="InterPro" id="IPR009000">
    <property type="entry name" value="Transl_B-barrel_sf"/>
</dbReference>
<dbReference type="Pfam" id="PF14492">
    <property type="entry name" value="EFG_III"/>
    <property type="match status" value="1"/>
</dbReference>
<dbReference type="InterPro" id="IPR014721">
    <property type="entry name" value="Ribsml_uS5_D2-typ_fold_subgr"/>
</dbReference>
<dbReference type="InterPro" id="IPR009022">
    <property type="entry name" value="EFG_III"/>
</dbReference>
<evidence type="ECO:0000259" key="7">
    <source>
        <dbReference type="SMART" id="SM00838"/>
    </source>
</evidence>
<dbReference type="Gene3D" id="2.40.30.10">
    <property type="entry name" value="Translation factors"/>
    <property type="match status" value="1"/>
</dbReference>
<dbReference type="EMBL" id="CM000128">
    <property type="protein sequence ID" value="EEC75589.1"/>
    <property type="molecule type" value="Genomic_DNA"/>
</dbReference>
<keyword evidence="5" id="KW-0648">Protein biosynthesis</keyword>
<dbReference type="GO" id="GO:0003746">
    <property type="term" value="F:translation elongation factor activity"/>
    <property type="evidence" value="ECO:0007669"/>
    <property type="project" value="UniProtKB-KW"/>
</dbReference>
<dbReference type="SMART" id="SM00889">
    <property type="entry name" value="EFG_IV"/>
    <property type="match status" value="1"/>
</dbReference>
<dbReference type="GO" id="GO:0005739">
    <property type="term" value="C:mitochondrion"/>
    <property type="evidence" value="ECO:0007669"/>
    <property type="project" value="UniProtKB-SubCell"/>
</dbReference>
<evidence type="ECO:0000256" key="3">
    <source>
        <dbReference type="ARBA" id="ARBA00022741"/>
    </source>
</evidence>
<dbReference type="FunFam" id="3.30.70.870:FF:000001">
    <property type="entry name" value="Elongation factor G"/>
    <property type="match status" value="1"/>
</dbReference>
<dbReference type="Gene3D" id="3.30.70.240">
    <property type="match status" value="1"/>
</dbReference>
<organism evidence="9 10">
    <name type="scientific">Oryza sativa subsp. indica</name>
    <name type="common">Rice</name>
    <dbReference type="NCBI Taxonomy" id="39946"/>
    <lineage>
        <taxon>Eukaryota</taxon>
        <taxon>Viridiplantae</taxon>
        <taxon>Streptophyta</taxon>
        <taxon>Embryophyta</taxon>
        <taxon>Tracheophyta</taxon>
        <taxon>Spermatophyta</taxon>
        <taxon>Magnoliopsida</taxon>
        <taxon>Liliopsida</taxon>
        <taxon>Poales</taxon>
        <taxon>Poaceae</taxon>
        <taxon>BOP clade</taxon>
        <taxon>Oryzoideae</taxon>
        <taxon>Oryzeae</taxon>
        <taxon>Oryzinae</taxon>
        <taxon>Oryza</taxon>
        <taxon>Oryza sativa</taxon>
    </lineage>
</organism>
<dbReference type="InterPro" id="IPR035649">
    <property type="entry name" value="EFG_V"/>
</dbReference>
<keyword evidence="3" id="KW-0547">Nucleotide-binding</keyword>
<evidence type="ECO:0000256" key="6">
    <source>
        <dbReference type="ARBA" id="ARBA00023134"/>
    </source>
</evidence>
<dbReference type="HOGENOM" id="CLU_002794_4_0_1"/>
<accession>B8AKV3</accession>
<dbReference type="InterPro" id="IPR035647">
    <property type="entry name" value="EFG_III/V"/>
</dbReference>
<dbReference type="FunFam" id="2.40.30.10:FF:000022">
    <property type="entry name" value="Elongation factor G, mitochondrial"/>
    <property type="match status" value="1"/>
</dbReference>
<evidence type="ECO:0000256" key="1">
    <source>
        <dbReference type="ARBA" id="ARBA00004173"/>
    </source>
</evidence>
<name>B8AKV3_ORYSI</name>
<dbReference type="Pfam" id="PF03764">
    <property type="entry name" value="EFG_IV"/>
    <property type="match status" value="1"/>
</dbReference>
<evidence type="ECO:0000313" key="10">
    <source>
        <dbReference type="Proteomes" id="UP000007015"/>
    </source>
</evidence>
<dbReference type="OMA" id="EDARASX"/>
<dbReference type="GO" id="GO:0070125">
    <property type="term" value="P:mitochondrial translational elongation"/>
    <property type="evidence" value="ECO:0007669"/>
    <property type="project" value="TreeGrafter"/>
</dbReference>
<dbReference type="SMART" id="SM00838">
    <property type="entry name" value="EFG_C"/>
    <property type="match status" value="1"/>
</dbReference>
<feature type="domain" description="Translation elongation factor EFG/EF2" evidence="8">
    <location>
        <begin position="523"/>
        <end position="643"/>
    </location>
</feature>
<dbReference type="Gramene" id="BGIOSGA012987-TA">
    <property type="protein sequence ID" value="BGIOSGA012987-PA"/>
    <property type="gene ID" value="BGIOSGA012987"/>
</dbReference>
<evidence type="ECO:0000259" key="8">
    <source>
        <dbReference type="SMART" id="SM00889"/>
    </source>
</evidence>
<dbReference type="FunFam" id="3.30.70.240:FF:000001">
    <property type="entry name" value="Elongation factor G"/>
    <property type="match status" value="1"/>
</dbReference>
<dbReference type="CDD" id="cd04091">
    <property type="entry name" value="mtEFG1_II_like"/>
    <property type="match status" value="1"/>
</dbReference>
<dbReference type="Gene3D" id="3.30.70.870">
    <property type="entry name" value="Elongation Factor G (Translational Gtpase), domain 3"/>
    <property type="match status" value="1"/>
</dbReference>
<dbReference type="CDD" id="cd16262">
    <property type="entry name" value="EFG_III"/>
    <property type="match status" value="1"/>
</dbReference>
<dbReference type="GO" id="GO:0005525">
    <property type="term" value="F:GTP binding"/>
    <property type="evidence" value="ECO:0007669"/>
    <property type="project" value="UniProtKB-KW"/>
</dbReference>
<dbReference type="Gene3D" id="3.30.230.10">
    <property type="match status" value="1"/>
</dbReference>
<dbReference type="SUPFAM" id="SSF50447">
    <property type="entry name" value="Translation proteins"/>
    <property type="match status" value="1"/>
</dbReference>
<gene>
    <name evidence="9" type="ORF">OsI_12282</name>
</gene>
<keyword evidence="10" id="KW-1185">Reference proteome</keyword>
<dbReference type="Proteomes" id="UP000007015">
    <property type="component" value="Chromosome 3"/>
</dbReference>
<keyword evidence="6" id="KW-0342">GTP-binding</keyword>
<dbReference type="PANTHER" id="PTHR43636">
    <property type="entry name" value="ELONGATION FACTOR G, MITOCHONDRIAL"/>
    <property type="match status" value="1"/>
</dbReference>
<dbReference type="SUPFAM" id="SSF54211">
    <property type="entry name" value="Ribosomal protein S5 domain 2-like"/>
    <property type="match status" value="1"/>
</dbReference>
<dbReference type="FunFam" id="3.30.230.10:FF:000003">
    <property type="entry name" value="Elongation factor G"/>
    <property type="match status" value="1"/>
</dbReference>
<keyword evidence="4" id="KW-0251">Elongation factor</keyword>
<evidence type="ECO:0000313" key="9">
    <source>
        <dbReference type="EMBL" id="EEC75589.1"/>
    </source>
</evidence>
<dbReference type="SUPFAM" id="SSF54980">
    <property type="entry name" value="EF-G C-terminal domain-like"/>
    <property type="match status" value="2"/>
</dbReference>
<evidence type="ECO:0000256" key="4">
    <source>
        <dbReference type="ARBA" id="ARBA00022768"/>
    </source>
</evidence>
<dbReference type="InterPro" id="IPR000640">
    <property type="entry name" value="EFG_V-like"/>
</dbReference>
<evidence type="ECO:0008006" key="11">
    <source>
        <dbReference type="Google" id="ProtNLM"/>
    </source>
</evidence>
<evidence type="ECO:0000256" key="2">
    <source>
        <dbReference type="ARBA" id="ARBA00005870"/>
    </source>
</evidence>